<evidence type="ECO:0000256" key="3">
    <source>
        <dbReference type="ARBA" id="ARBA00022723"/>
    </source>
</evidence>
<evidence type="ECO:0000313" key="8">
    <source>
        <dbReference type="EMBL" id="MVA98428.1"/>
    </source>
</evidence>
<dbReference type="InterPro" id="IPR036249">
    <property type="entry name" value="Thioredoxin-like_sf"/>
</dbReference>
<keyword evidence="3 7" id="KW-0479">Metal-binding</keyword>
<dbReference type="NCBIfam" id="NF004638">
    <property type="entry name" value="PRK05988.1"/>
    <property type="match status" value="1"/>
</dbReference>
<dbReference type="Proteomes" id="UP000463224">
    <property type="component" value="Unassembled WGS sequence"/>
</dbReference>
<dbReference type="PIRSF" id="PIRSF000216">
    <property type="entry name" value="NADH_DH_24kDa"/>
    <property type="match status" value="1"/>
</dbReference>
<evidence type="ECO:0000256" key="4">
    <source>
        <dbReference type="ARBA" id="ARBA00023004"/>
    </source>
</evidence>
<dbReference type="SUPFAM" id="SSF52833">
    <property type="entry name" value="Thioredoxin-like"/>
    <property type="match status" value="1"/>
</dbReference>
<dbReference type="PANTHER" id="PTHR43342:SF1">
    <property type="entry name" value="BIFURCATING [FEFE] HYDROGENASE GAMMA SUBUNIT"/>
    <property type="match status" value="1"/>
</dbReference>
<comment type="caution">
    <text evidence="8">The sequence shown here is derived from an EMBL/GenBank/DDBJ whole genome shotgun (WGS) entry which is preliminary data.</text>
</comment>
<keyword evidence="9" id="KW-1185">Reference proteome</keyword>
<sequence>MQQQGTQAPADIAGRTNAVIDAKKGLEGPLLPILNGVQAEFGFVPQDALPVIADALNLSRAEVHGVMSFYHDYRREPAGRHVVKLCRAEACQSMDGDALAARLMDLLGVGLHETAADGSVTLEPVYCLGLCACAPAAMVDDQVIGRLDRDKVEAIAREVRS</sequence>
<evidence type="ECO:0000256" key="2">
    <source>
        <dbReference type="ARBA" id="ARBA00022714"/>
    </source>
</evidence>
<dbReference type="RefSeq" id="WP_156713368.1">
    <property type="nucleotide sequence ID" value="NZ_WPHG01000003.1"/>
</dbReference>
<dbReference type="CDD" id="cd03081">
    <property type="entry name" value="TRX_Fd_NuoE_FDH_gamma"/>
    <property type="match status" value="1"/>
</dbReference>
<dbReference type="Gene3D" id="1.10.10.1590">
    <property type="entry name" value="NADH-quinone oxidoreductase subunit E"/>
    <property type="match status" value="1"/>
</dbReference>
<dbReference type="EMBL" id="WPHG01000003">
    <property type="protein sequence ID" value="MVA98428.1"/>
    <property type="molecule type" value="Genomic_DNA"/>
</dbReference>
<feature type="binding site" evidence="7">
    <location>
        <position position="131"/>
    </location>
    <ligand>
        <name>[2Fe-2S] cluster</name>
        <dbReference type="ChEBI" id="CHEBI:190135"/>
    </ligand>
</feature>
<evidence type="ECO:0000256" key="5">
    <source>
        <dbReference type="ARBA" id="ARBA00023014"/>
    </source>
</evidence>
<dbReference type="Gene3D" id="3.40.30.10">
    <property type="entry name" value="Glutaredoxin"/>
    <property type="match status" value="1"/>
</dbReference>
<dbReference type="PROSITE" id="PS01099">
    <property type="entry name" value="COMPLEX1_24K"/>
    <property type="match status" value="1"/>
</dbReference>
<keyword evidence="2 7" id="KW-0001">2Fe-2S</keyword>
<reference evidence="8 9" key="1">
    <citation type="submission" date="2019-12" db="EMBL/GenBank/DDBJ databases">
        <title>Nitratireductor arenosus sp. nov., Isolated from sea sand, Jeju island, South Korea.</title>
        <authorList>
            <person name="Kim W."/>
        </authorList>
    </citation>
    <scope>NUCLEOTIDE SEQUENCE [LARGE SCALE GENOMIC DNA]</scope>
    <source>
        <strain evidence="8 9">CAU 1489</strain>
    </source>
</reference>
<proteinExistence type="inferred from homology"/>
<dbReference type="GO" id="GO:0016491">
    <property type="term" value="F:oxidoreductase activity"/>
    <property type="evidence" value="ECO:0007669"/>
    <property type="project" value="InterPro"/>
</dbReference>
<gene>
    <name evidence="8" type="ORF">GN330_14355</name>
</gene>
<dbReference type="Pfam" id="PF01257">
    <property type="entry name" value="2Fe-2S_thioredx"/>
    <property type="match status" value="1"/>
</dbReference>
<dbReference type="InterPro" id="IPR028431">
    <property type="entry name" value="NADP_DH_HndA-like"/>
</dbReference>
<feature type="binding site" evidence="7">
    <location>
        <position position="127"/>
    </location>
    <ligand>
        <name>[2Fe-2S] cluster</name>
        <dbReference type="ChEBI" id="CHEBI:190135"/>
    </ligand>
</feature>
<comment type="cofactor">
    <cofactor evidence="7">
        <name>[2Fe-2S] cluster</name>
        <dbReference type="ChEBI" id="CHEBI:190135"/>
    </cofactor>
    <text evidence="7">Binds 1 [2Fe-2S] cluster.</text>
</comment>
<evidence type="ECO:0000256" key="7">
    <source>
        <dbReference type="PIRSR" id="PIRSR000216-1"/>
    </source>
</evidence>
<dbReference type="GO" id="GO:0051537">
    <property type="term" value="F:2 iron, 2 sulfur cluster binding"/>
    <property type="evidence" value="ECO:0007669"/>
    <property type="project" value="UniProtKB-KW"/>
</dbReference>
<dbReference type="InterPro" id="IPR041921">
    <property type="entry name" value="NuoE_N"/>
</dbReference>
<feature type="binding site" evidence="7">
    <location>
        <position position="91"/>
    </location>
    <ligand>
        <name>[2Fe-2S] cluster</name>
        <dbReference type="ChEBI" id="CHEBI:190135"/>
    </ligand>
</feature>
<name>A0A844QK62_9HYPH</name>
<dbReference type="PANTHER" id="PTHR43342">
    <property type="entry name" value="NADH-QUINONE OXIDOREDUCTASE, E SUBUNIT"/>
    <property type="match status" value="1"/>
</dbReference>
<evidence type="ECO:0000313" key="9">
    <source>
        <dbReference type="Proteomes" id="UP000463224"/>
    </source>
</evidence>
<accession>A0A844QK62</accession>
<feature type="binding site" evidence="7">
    <location>
        <position position="86"/>
    </location>
    <ligand>
        <name>[2Fe-2S] cluster</name>
        <dbReference type="ChEBI" id="CHEBI:190135"/>
    </ligand>
</feature>
<protein>
    <submittedName>
        <fullName evidence="8">Formate dehydrogenase subunit gamma</fullName>
    </submittedName>
</protein>
<evidence type="ECO:0000256" key="6">
    <source>
        <dbReference type="ARBA" id="ARBA00034078"/>
    </source>
</evidence>
<dbReference type="AlphaFoldDB" id="A0A844QK62"/>
<comment type="cofactor">
    <cofactor evidence="6">
        <name>[2Fe-2S] cluster</name>
        <dbReference type="ChEBI" id="CHEBI:190135"/>
    </cofactor>
</comment>
<evidence type="ECO:0000256" key="1">
    <source>
        <dbReference type="ARBA" id="ARBA00010643"/>
    </source>
</evidence>
<dbReference type="InterPro" id="IPR002023">
    <property type="entry name" value="NuoE-like"/>
</dbReference>
<keyword evidence="5 7" id="KW-0411">Iron-sulfur</keyword>
<dbReference type="GO" id="GO:0046872">
    <property type="term" value="F:metal ion binding"/>
    <property type="evidence" value="ECO:0007669"/>
    <property type="project" value="UniProtKB-KW"/>
</dbReference>
<keyword evidence="4 7" id="KW-0408">Iron</keyword>
<comment type="similarity">
    <text evidence="1">Belongs to the complex I 24 kDa subunit family.</text>
</comment>
<organism evidence="8 9">
    <name type="scientific">Nitratireductor arenosus</name>
    <dbReference type="NCBI Taxonomy" id="2682096"/>
    <lineage>
        <taxon>Bacteria</taxon>
        <taxon>Pseudomonadati</taxon>
        <taxon>Pseudomonadota</taxon>
        <taxon>Alphaproteobacteria</taxon>
        <taxon>Hyphomicrobiales</taxon>
        <taxon>Phyllobacteriaceae</taxon>
        <taxon>Nitratireductor</taxon>
    </lineage>
</organism>